<evidence type="ECO:0000256" key="11">
    <source>
        <dbReference type="ARBA" id="ARBA00032474"/>
    </source>
</evidence>
<accession>A0A6I4T6W6</accession>
<evidence type="ECO:0000313" key="13">
    <source>
        <dbReference type="EMBL" id="MXO66904.1"/>
    </source>
</evidence>
<evidence type="ECO:0000256" key="8">
    <source>
        <dbReference type="ARBA" id="ARBA00029745"/>
    </source>
</evidence>
<evidence type="ECO:0000256" key="12">
    <source>
        <dbReference type="ARBA" id="ARBA00049878"/>
    </source>
</evidence>
<comment type="catalytic activity">
    <reaction evidence="12">
        <text>2 [molybdopterin-synthase sulfur-carrier protein]-C-terminal-Gly-aminoethanethioate + cyclic pyranopterin phosphate + H2O = molybdopterin + 2 [molybdopterin-synthase sulfur-carrier protein]-C-terminal Gly-Gly + 2 H(+)</text>
        <dbReference type="Rhea" id="RHEA:26333"/>
        <dbReference type="Rhea" id="RHEA-COMP:12202"/>
        <dbReference type="Rhea" id="RHEA-COMP:19907"/>
        <dbReference type="ChEBI" id="CHEBI:15377"/>
        <dbReference type="ChEBI" id="CHEBI:15378"/>
        <dbReference type="ChEBI" id="CHEBI:58698"/>
        <dbReference type="ChEBI" id="CHEBI:59648"/>
        <dbReference type="ChEBI" id="CHEBI:90778"/>
        <dbReference type="ChEBI" id="CHEBI:232372"/>
        <dbReference type="EC" id="2.8.1.12"/>
    </reaction>
</comment>
<evidence type="ECO:0000256" key="1">
    <source>
        <dbReference type="ARBA" id="ARBA00005046"/>
    </source>
</evidence>
<dbReference type="Proteomes" id="UP000438476">
    <property type="component" value="Unassembled WGS sequence"/>
</dbReference>
<comment type="subunit">
    <text evidence="7">Heterotetramer of 2 MoaD subunits and 2 MoaE subunits. Also stable as homodimer. The enzyme changes between these two forms during catalysis.</text>
</comment>
<dbReference type="GO" id="GO:0030366">
    <property type="term" value="F:molybdopterin synthase activity"/>
    <property type="evidence" value="ECO:0007669"/>
    <property type="project" value="UniProtKB-EC"/>
</dbReference>
<evidence type="ECO:0000313" key="14">
    <source>
        <dbReference type="Proteomes" id="UP000438476"/>
    </source>
</evidence>
<evidence type="ECO:0000256" key="7">
    <source>
        <dbReference type="ARBA" id="ARBA00026066"/>
    </source>
</evidence>
<organism evidence="13 14">
    <name type="scientific">Altericroceibacterium endophyticum</name>
    <dbReference type="NCBI Taxonomy" id="1808508"/>
    <lineage>
        <taxon>Bacteria</taxon>
        <taxon>Pseudomonadati</taxon>
        <taxon>Pseudomonadota</taxon>
        <taxon>Alphaproteobacteria</taxon>
        <taxon>Sphingomonadales</taxon>
        <taxon>Erythrobacteraceae</taxon>
        <taxon>Altericroceibacterium</taxon>
    </lineage>
</organism>
<dbReference type="CDD" id="cd00756">
    <property type="entry name" value="MoaE"/>
    <property type="match status" value="1"/>
</dbReference>
<keyword evidence="14" id="KW-1185">Reference proteome</keyword>
<dbReference type="UniPathway" id="UPA00344"/>
<dbReference type="GO" id="GO:0006777">
    <property type="term" value="P:Mo-molybdopterin cofactor biosynthetic process"/>
    <property type="evidence" value="ECO:0007669"/>
    <property type="project" value="UniProtKB-KW"/>
</dbReference>
<dbReference type="InterPro" id="IPR003448">
    <property type="entry name" value="Mopterin_biosynth_MoaE"/>
</dbReference>
<reference evidence="13 14" key="1">
    <citation type="submission" date="2019-12" db="EMBL/GenBank/DDBJ databases">
        <title>Genomic-based taxomic classification of the family Erythrobacteraceae.</title>
        <authorList>
            <person name="Xu L."/>
        </authorList>
    </citation>
    <scope>NUCLEOTIDE SEQUENCE [LARGE SCALE GENOMIC DNA]</scope>
    <source>
        <strain evidence="13 14">LMG 29518</strain>
    </source>
</reference>
<evidence type="ECO:0000256" key="3">
    <source>
        <dbReference type="ARBA" id="ARBA00011950"/>
    </source>
</evidence>
<gene>
    <name evidence="13" type="ORF">GRI91_14150</name>
</gene>
<dbReference type="PANTHER" id="PTHR23404">
    <property type="entry name" value="MOLYBDOPTERIN SYNTHASE RELATED"/>
    <property type="match status" value="1"/>
</dbReference>
<dbReference type="Pfam" id="PF02391">
    <property type="entry name" value="MoaE"/>
    <property type="match status" value="1"/>
</dbReference>
<evidence type="ECO:0000256" key="4">
    <source>
        <dbReference type="ARBA" id="ARBA00013858"/>
    </source>
</evidence>
<protein>
    <recommendedName>
        <fullName evidence="4">Molybdopterin synthase catalytic subunit</fullName>
        <ecNumber evidence="3">2.8.1.12</ecNumber>
    </recommendedName>
    <alternativeName>
        <fullName evidence="10">MPT synthase subunit 2</fullName>
    </alternativeName>
    <alternativeName>
        <fullName evidence="8">Molybdenum cofactor biosynthesis protein E</fullName>
    </alternativeName>
    <alternativeName>
        <fullName evidence="9">Molybdopterin-converting factor large subunit</fullName>
    </alternativeName>
    <alternativeName>
        <fullName evidence="11">Molybdopterin-converting factor subunit 2</fullName>
    </alternativeName>
</protein>
<dbReference type="RefSeq" id="WP_160737334.1">
    <property type="nucleotide sequence ID" value="NZ_WTYT01000006.1"/>
</dbReference>
<evidence type="ECO:0000256" key="5">
    <source>
        <dbReference type="ARBA" id="ARBA00023150"/>
    </source>
</evidence>
<dbReference type="EMBL" id="WTYT01000006">
    <property type="protein sequence ID" value="MXO66904.1"/>
    <property type="molecule type" value="Genomic_DNA"/>
</dbReference>
<comment type="similarity">
    <text evidence="2">Belongs to the MoaE family.</text>
</comment>
<comment type="pathway">
    <text evidence="1">Cofactor biosynthesis; molybdopterin biosynthesis.</text>
</comment>
<comment type="function">
    <text evidence="6">Converts molybdopterin precursor Z into molybdopterin. This requires the incorporation of two sulfur atoms into precursor Z to generate a dithiolene group. The sulfur is provided by MoaD.</text>
</comment>
<evidence type="ECO:0000256" key="2">
    <source>
        <dbReference type="ARBA" id="ARBA00005426"/>
    </source>
</evidence>
<sequence length="161" mass="18343">MRWRCFRQSAVVEAVTDIRLLETGFSPGRGLGKFAQQVPEAGGIASFVGKVRADDGVKALELSHYEPLTLPGMQQLAQQTIGRWQLDGLLMWHRVGIMRPNAPIVLVSAAARHRRDAFEAADFVMDHLKSDAWFWKRERRDDGWHWIDPRAADHDDLARWG</sequence>
<keyword evidence="5" id="KW-0501">Molybdenum cofactor biosynthesis</keyword>
<name>A0A6I4T6W6_9SPHN</name>
<comment type="caution">
    <text evidence="13">The sequence shown here is derived from an EMBL/GenBank/DDBJ whole genome shotgun (WGS) entry which is preliminary data.</text>
</comment>
<evidence type="ECO:0000256" key="6">
    <source>
        <dbReference type="ARBA" id="ARBA00025448"/>
    </source>
</evidence>
<evidence type="ECO:0000256" key="10">
    <source>
        <dbReference type="ARBA" id="ARBA00030781"/>
    </source>
</evidence>
<evidence type="ECO:0000256" key="9">
    <source>
        <dbReference type="ARBA" id="ARBA00030407"/>
    </source>
</evidence>
<dbReference type="Gene3D" id="3.90.1170.40">
    <property type="entry name" value="Molybdopterin biosynthesis MoaE subunit"/>
    <property type="match status" value="1"/>
</dbReference>
<dbReference type="OrthoDB" id="9803224at2"/>
<dbReference type="InterPro" id="IPR036563">
    <property type="entry name" value="MoaE_sf"/>
</dbReference>
<dbReference type="AlphaFoldDB" id="A0A6I4T6W6"/>
<dbReference type="SUPFAM" id="SSF54690">
    <property type="entry name" value="Molybdopterin synthase subunit MoaE"/>
    <property type="match status" value="1"/>
</dbReference>
<proteinExistence type="inferred from homology"/>
<dbReference type="EC" id="2.8.1.12" evidence="3"/>